<name>A0A1H0NYF6_9BACT</name>
<dbReference type="EMBL" id="FNJI01000008">
    <property type="protein sequence ID" value="SDO97578.1"/>
    <property type="molecule type" value="Genomic_DNA"/>
</dbReference>
<reference evidence="1 2" key="1">
    <citation type="submission" date="2016-10" db="EMBL/GenBank/DDBJ databases">
        <authorList>
            <person name="de Groot N.N."/>
        </authorList>
    </citation>
    <scope>NUCLEOTIDE SEQUENCE [LARGE SCALE GENOMIC DNA]</scope>
    <source>
        <strain evidence="1 2">DSM 12130</strain>
    </source>
</reference>
<dbReference type="AlphaFoldDB" id="A0A1H0NYF6"/>
<dbReference type="Proteomes" id="UP000199073">
    <property type="component" value="Unassembled WGS sequence"/>
</dbReference>
<organism evidence="1 2">
    <name type="scientific">Desulforhopalus singaporensis</name>
    <dbReference type="NCBI Taxonomy" id="91360"/>
    <lineage>
        <taxon>Bacteria</taxon>
        <taxon>Pseudomonadati</taxon>
        <taxon>Thermodesulfobacteriota</taxon>
        <taxon>Desulfobulbia</taxon>
        <taxon>Desulfobulbales</taxon>
        <taxon>Desulfocapsaceae</taxon>
        <taxon>Desulforhopalus</taxon>
    </lineage>
</organism>
<keyword evidence="2" id="KW-1185">Reference proteome</keyword>
<gene>
    <name evidence="1" type="ORF">SAMN05660330_01496</name>
</gene>
<protein>
    <submittedName>
        <fullName evidence="1">Uncharacterized protein</fullName>
    </submittedName>
</protein>
<proteinExistence type="predicted"/>
<accession>A0A1H0NYF6</accession>
<evidence type="ECO:0000313" key="2">
    <source>
        <dbReference type="Proteomes" id="UP000199073"/>
    </source>
</evidence>
<sequence>MCRKVRMRCTSCGKEYQIHEVASELDRKTEEILERYTAIIYD</sequence>
<evidence type="ECO:0000313" key="1">
    <source>
        <dbReference type="EMBL" id="SDO97578.1"/>
    </source>
</evidence>